<dbReference type="AlphaFoldDB" id="A0A2I0VBE7"/>
<evidence type="ECO:0000313" key="2">
    <source>
        <dbReference type="Proteomes" id="UP000233837"/>
    </source>
</evidence>
<reference evidence="1 2" key="1">
    <citation type="journal article" date="2016" name="Sci. Rep.">
        <title>The Dendrobium catenatum Lindl. genome sequence provides insights into polysaccharide synthase, floral development and adaptive evolution.</title>
        <authorList>
            <person name="Zhang G.Q."/>
            <person name="Xu Q."/>
            <person name="Bian C."/>
            <person name="Tsai W.C."/>
            <person name="Yeh C.M."/>
            <person name="Liu K.W."/>
            <person name="Yoshida K."/>
            <person name="Zhang L.S."/>
            <person name="Chang S.B."/>
            <person name="Chen F."/>
            <person name="Shi Y."/>
            <person name="Su Y.Y."/>
            <person name="Zhang Y.Q."/>
            <person name="Chen L.J."/>
            <person name="Yin Y."/>
            <person name="Lin M."/>
            <person name="Huang H."/>
            <person name="Deng H."/>
            <person name="Wang Z.W."/>
            <person name="Zhu S.L."/>
            <person name="Zhao X."/>
            <person name="Deng C."/>
            <person name="Niu S.C."/>
            <person name="Huang J."/>
            <person name="Wang M."/>
            <person name="Liu G.H."/>
            <person name="Yang H.J."/>
            <person name="Xiao X.J."/>
            <person name="Hsiao Y.Y."/>
            <person name="Wu W.L."/>
            <person name="Chen Y.Y."/>
            <person name="Mitsuda N."/>
            <person name="Ohme-Takagi M."/>
            <person name="Luo Y.B."/>
            <person name="Van de Peer Y."/>
            <person name="Liu Z.J."/>
        </authorList>
    </citation>
    <scope>NUCLEOTIDE SEQUENCE [LARGE SCALE GENOMIC DNA]</scope>
    <source>
        <tissue evidence="1">The whole plant</tissue>
    </source>
</reference>
<proteinExistence type="predicted"/>
<reference evidence="1 2" key="2">
    <citation type="journal article" date="2017" name="Nature">
        <title>The Apostasia genome and the evolution of orchids.</title>
        <authorList>
            <person name="Zhang G.Q."/>
            <person name="Liu K.W."/>
            <person name="Li Z."/>
            <person name="Lohaus R."/>
            <person name="Hsiao Y.Y."/>
            <person name="Niu S.C."/>
            <person name="Wang J.Y."/>
            <person name="Lin Y.C."/>
            <person name="Xu Q."/>
            <person name="Chen L.J."/>
            <person name="Yoshida K."/>
            <person name="Fujiwara S."/>
            <person name="Wang Z.W."/>
            <person name="Zhang Y.Q."/>
            <person name="Mitsuda N."/>
            <person name="Wang M."/>
            <person name="Liu G.H."/>
            <person name="Pecoraro L."/>
            <person name="Huang H.X."/>
            <person name="Xiao X.J."/>
            <person name="Lin M."/>
            <person name="Wu X.Y."/>
            <person name="Wu W.L."/>
            <person name="Chen Y.Y."/>
            <person name="Chang S.B."/>
            <person name="Sakamoto S."/>
            <person name="Ohme-Takagi M."/>
            <person name="Yagi M."/>
            <person name="Zeng S.J."/>
            <person name="Shen C.Y."/>
            <person name="Yeh C.M."/>
            <person name="Luo Y.B."/>
            <person name="Tsai W.C."/>
            <person name="Van de Peer Y."/>
            <person name="Liu Z.J."/>
        </authorList>
    </citation>
    <scope>NUCLEOTIDE SEQUENCE [LARGE SCALE GENOMIC DNA]</scope>
    <source>
        <tissue evidence="1">The whole plant</tissue>
    </source>
</reference>
<accession>A0A2I0VBE7</accession>
<sequence>MLGKNNTWNPSLAAALGSNQPNPNLKPLESFKLYGCCTWLLHLNEAMASELEGPDRIFVRPPYDFTKVQVRGLLESFGALRVFDWEAFTGNYNDYFGLATDEDVIVYVMLVNDVSHGLYTEASMERKVAHFGNNENKIFDPGISLLQLLCQ</sequence>
<dbReference type="Gene3D" id="3.20.20.80">
    <property type="entry name" value="Glycosidases"/>
    <property type="match status" value="1"/>
</dbReference>
<evidence type="ECO:0000313" key="1">
    <source>
        <dbReference type="EMBL" id="PKU60738.1"/>
    </source>
</evidence>
<dbReference type="STRING" id="906689.A0A2I0VBE7"/>
<protein>
    <submittedName>
        <fullName evidence="1">Splicing factor U2af large subunit A</fullName>
    </submittedName>
</protein>
<gene>
    <name evidence="1" type="primary">U2AF65A</name>
    <name evidence="1" type="ORF">MA16_Dca028917</name>
</gene>
<keyword evidence="2" id="KW-1185">Reference proteome</keyword>
<organism evidence="1 2">
    <name type="scientific">Dendrobium catenatum</name>
    <dbReference type="NCBI Taxonomy" id="906689"/>
    <lineage>
        <taxon>Eukaryota</taxon>
        <taxon>Viridiplantae</taxon>
        <taxon>Streptophyta</taxon>
        <taxon>Embryophyta</taxon>
        <taxon>Tracheophyta</taxon>
        <taxon>Spermatophyta</taxon>
        <taxon>Magnoliopsida</taxon>
        <taxon>Liliopsida</taxon>
        <taxon>Asparagales</taxon>
        <taxon>Orchidaceae</taxon>
        <taxon>Epidendroideae</taxon>
        <taxon>Malaxideae</taxon>
        <taxon>Dendrobiinae</taxon>
        <taxon>Dendrobium</taxon>
    </lineage>
</organism>
<name>A0A2I0VBE7_9ASPA</name>
<dbReference type="Proteomes" id="UP000233837">
    <property type="component" value="Unassembled WGS sequence"/>
</dbReference>
<dbReference type="EMBL" id="KZ504976">
    <property type="protein sequence ID" value="PKU60738.1"/>
    <property type="molecule type" value="Genomic_DNA"/>
</dbReference>